<keyword evidence="1" id="KW-0436">Ligase</keyword>
<dbReference type="Proteomes" id="UP000325081">
    <property type="component" value="Unassembled WGS sequence"/>
</dbReference>
<dbReference type="EMBL" id="BKCP01009959">
    <property type="protein sequence ID" value="GER51844.1"/>
    <property type="molecule type" value="Genomic_DNA"/>
</dbReference>
<keyword evidence="2" id="KW-1185">Reference proteome</keyword>
<protein>
    <submittedName>
        <fullName evidence="1">UDP-N-acetylmuramoylalanine--D-glutamate ligase</fullName>
    </submittedName>
</protein>
<gene>
    <name evidence="1" type="ORF">STAS_29262</name>
</gene>
<proteinExistence type="predicted"/>
<dbReference type="AlphaFoldDB" id="A0A5A7R677"/>
<accession>A0A5A7R677</accession>
<reference evidence="2" key="1">
    <citation type="journal article" date="2019" name="Curr. Biol.">
        <title>Genome Sequence of Striga asiatica Provides Insight into the Evolution of Plant Parasitism.</title>
        <authorList>
            <person name="Yoshida S."/>
            <person name="Kim S."/>
            <person name="Wafula E.K."/>
            <person name="Tanskanen J."/>
            <person name="Kim Y.M."/>
            <person name="Honaas L."/>
            <person name="Yang Z."/>
            <person name="Spallek T."/>
            <person name="Conn C.E."/>
            <person name="Ichihashi Y."/>
            <person name="Cheong K."/>
            <person name="Cui S."/>
            <person name="Der J.P."/>
            <person name="Gundlach H."/>
            <person name="Jiao Y."/>
            <person name="Hori C."/>
            <person name="Ishida J.K."/>
            <person name="Kasahara H."/>
            <person name="Kiba T."/>
            <person name="Kim M.S."/>
            <person name="Koo N."/>
            <person name="Laohavisit A."/>
            <person name="Lee Y.H."/>
            <person name="Lumba S."/>
            <person name="McCourt P."/>
            <person name="Mortimer J.C."/>
            <person name="Mutuku J.M."/>
            <person name="Nomura T."/>
            <person name="Sasaki-Sekimoto Y."/>
            <person name="Seto Y."/>
            <person name="Wang Y."/>
            <person name="Wakatake T."/>
            <person name="Sakakibara H."/>
            <person name="Demura T."/>
            <person name="Yamaguchi S."/>
            <person name="Yoneyama K."/>
            <person name="Manabe R.I."/>
            <person name="Nelson D.C."/>
            <person name="Schulman A.H."/>
            <person name="Timko M.P."/>
            <person name="dePamphilis C.W."/>
            <person name="Choi D."/>
            <person name="Shirasu K."/>
        </authorList>
    </citation>
    <scope>NUCLEOTIDE SEQUENCE [LARGE SCALE GENOMIC DNA]</scope>
    <source>
        <strain evidence="2">cv. UVA1</strain>
    </source>
</reference>
<evidence type="ECO:0000313" key="1">
    <source>
        <dbReference type="EMBL" id="GER51844.1"/>
    </source>
</evidence>
<evidence type="ECO:0000313" key="2">
    <source>
        <dbReference type="Proteomes" id="UP000325081"/>
    </source>
</evidence>
<name>A0A5A7R677_STRAF</name>
<organism evidence="1 2">
    <name type="scientific">Striga asiatica</name>
    <name type="common">Asiatic witchweed</name>
    <name type="synonym">Buchnera asiatica</name>
    <dbReference type="NCBI Taxonomy" id="4170"/>
    <lineage>
        <taxon>Eukaryota</taxon>
        <taxon>Viridiplantae</taxon>
        <taxon>Streptophyta</taxon>
        <taxon>Embryophyta</taxon>
        <taxon>Tracheophyta</taxon>
        <taxon>Spermatophyta</taxon>
        <taxon>Magnoliopsida</taxon>
        <taxon>eudicotyledons</taxon>
        <taxon>Gunneridae</taxon>
        <taxon>Pentapetalae</taxon>
        <taxon>asterids</taxon>
        <taxon>lamiids</taxon>
        <taxon>Lamiales</taxon>
        <taxon>Orobanchaceae</taxon>
        <taxon>Buchnereae</taxon>
        <taxon>Striga</taxon>
    </lineage>
</organism>
<comment type="caution">
    <text evidence="1">The sequence shown here is derived from an EMBL/GenBank/DDBJ whole genome shotgun (WGS) entry which is preliminary data.</text>
</comment>
<dbReference type="GO" id="GO:0016874">
    <property type="term" value="F:ligase activity"/>
    <property type="evidence" value="ECO:0007669"/>
    <property type="project" value="UniProtKB-KW"/>
</dbReference>
<sequence>MNERKNRHLGYSRGYSDFEDGCHSLRWFSYEPLFLGPGTAGSRRCSNVRYARSQTPGTRRTGAALAGNPVAEAWCSCRWMAGGQSLKGSRLSWARGRRLDRGSTSGIDPPLLLVLGSPTSRRRLSSGRKEFRRDDCYSIERI</sequence>